<feature type="transmembrane region" description="Helical" evidence="5">
    <location>
        <begin position="464"/>
        <end position="486"/>
    </location>
</feature>
<sequence length="492" mass="53083">MASAEPFRHSFSVASILANSLTAGSLFTYPIFSPSLQSQLHLSIKQVCLNFQVSATASIAVLTQYLSAGVWGALADRLGSAKVSLVAGILFFCGNSTLSYLLLKSPEDSHSPDVLRHHDPFADLGTWIQVTTAYSICGAATSASYFSAITASTKIFGEKNPGLAVAGPSSMFGLSPLLLSFLAVKCFSRPDGSFNSTGYLGSLAILTLIVNAIGLFGLQRKDGFELIFAPSTHDHDERSPLVQTTPPLPTHYAQPKLVTRTERDPEGIASFLASPTVWLLGLAVLFSVGPAEMTIASIGAVADAQNPDLGTVFKARQVQLISIANTFCRLLSGWLSDRWCGSSWGLRLAIWGFACLCYLTACFSVAINGGIIWVLSAVTGYCHGTICTLAQLICSPLTFECPSFSKTDRAWWPLSGQSNPLDETMALWLTVSHALFLFATGSFLFTFLFGMLLEPSDSNSISRIYRMSGVSELVSIVLMVVLYRMYWVHRIP</sequence>
<dbReference type="Proteomes" id="UP000037035">
    <property type="component" value="Unassembled WGS sequence"/>
</dbReference>
<name>A0A0L6VVP5_9BASI</name>
<keyword evidence="7" id="KW-1185">Reference proteome</keyword>
<feature type="transmembrane region" description="Helical" evidence="5">
    <location>
        <begin position="124"/>
        <end position="146"/>
    </location>
</feature>
<comment type="subcellular location">
    <subcellularLocation>
        <location evidence="1">Membrane</location>
        <topology evidence="1">Multi-pass membrane protein</topology>
    </subcellularLocation>
</comment>
<dbReference type="VEuPathDB" id="FungiDB:VP01_1042g5"/>
<dbReference type="AlphaFoldDB" id="A0A0L6VVP5"/>
<feature type="transmembrane region" description="Helical" evidence="5">
    <location>
        <begin position="348"/>
        <end position="375"/>
    </location>
</feature>
<gene>
    <name evidence="6" type="ORF">VP01_1042g5</name>
</gene>
<dbReference type="PANTHER" id="PTHR21576:SF158">
    <property type="entry name" value="RIBOSOMAL RNA-PROCESSING PROTEIN 12-LIKE CONSERVED DOMAIN-CONTAINING PROTEIN"/>
    <property type="match status" value="1"/>
</dbReference>
<keyword evidence="3 5" id="KW-1133">Transmembrane helix</keyword>
<feature type="transmembrane region" description="Helical" evidence="5">
    <location>
        <begin position="53"/>
        <end position="73"/>
    </location>
</feature>
<proteinExistence type="predicted"/>
<keyword evidence="4 5" id="KW-0472">Membrane</keyword>
<dbReference type="PANTHER" id="PTHR21576">
    <property type="entry name" value="UNCHARACTERIZED NODULIN-LIKE PROTEIN"/>
    <property type="match status" value="1"/>
</dbReference>
<feature type="transmembrane region" description="Helical" evidence="5">
    <location>
        <begin position="425"/>
        <end position="452"/>
    </location>
</feature>
<keyword evidence="2 5" id="KW-0812">Transmembrane</keyword>
<evidence type="ECO:0000256" key="3">
    <source>
        <dbReference type="ARBA" id="ARBA00022989"/>
    </source>
</evidence>
<evidence type="ECO:0000313" key="6">
    <source>
        <dbReference type="EMBL" id="KNZ64305.1"/>
    </source>
</evidence>
<organism evidence="6 7">
    <name type="scientific">Puccinia sorghi</name>
    <dbReference type="NCBI Taxonomy" id="27349"/>
    <lineage>
        <taxon>Eukaryota</taxon>
        <taxon>Fungi</taxon>
        <taxon>Dikarya</taxon>
        <taxon>Basidiomycota</taxon>
        <taxon>Pucciniomycotina</taxon>
        <taxon>Pucciniomycetes</taxon>
        <taxon>Pucciniales</taxon>
        <taxon>Pucciniaceae</taxon>
        <taxon>Puccinia</taxon>
    </lineage>
</organism>
<dbReference type="GO" id="GO:0000329">
    <property type="term" value="C:fungal-type vacuole membrane"/>
    <property type="evidence" value="ECO:0007669"/>
    <property type="project" value="TreeGrafter"/>
</dbReference>
<accession>A0A0L6VVP5</accession>
<evidence type="ECO:0000256" key="1">
    <source>
        <dbReference type="ARBA" id="ARBA00004141"/>
    </source>
</evidence>
<dbReference type="SUPFAM" id="SSF103473">
    <property type="entry name" value="MFS general substrate transporter"/>
    <property type="match status" value="1"/>
</dbReference>
<dbReference type="InterPro" id="IPR011701">
    <property type="entry name" value="MFS"/>
</dbReference>
<evidence type="ECO:0000256" key="4">
    <source>
        <dbReference type="ARBA" id="ARBA00023136"/>
    </source>
</evidence>
<evidence type="ECO:0000256" key="2">
    <source>
        <dbReference type="ARBA" id="ARBA00022692"/>
    </source>
</evidence>
<comment type="caution">
    <text evidence="6">The sequence shown here is derived from an EMBL/GenBank/DDBJ whole genome shotgun (WGS) entry which is preliminary data.</text>
</comment>
<dbReference type="OrthoDB" id="410267at2759"/>
<feature type="transmembrane region" description="Helical" evidence="5">
    <location>
        <begin position="268"/>
        <end position="288"/>
    </location>
</feature>
<dbReference type="GO" id="GO:0022857">
    <property type="term" value="F:transmembrane transporter activity"/>
    <property type="evidence" value="ECO:0007669"/>
    <property type="project" value="InterPro"/>
</dbReference>
<evidence type="ECO:0000256" key="5">
    <source>
        <dbReference type="SAM" id="Phobius"/>
    </source>
</evidence>
<feature type="transmembrane region" description="Helical" evidence="5">
    <location>
        <begin position="12"/>
        <end position="32"/>
    </location>
</feature>
<feature type="transmembrane region" description="Helical" evidence="5">
    <location>
        <begin position="166"/>
        <end position="187"/>
    </location>
</feature>
<evidence type="ECO:0008006" key="8">
    <source>
        <dbReference type="Google" id="ProtNLM"/>
    </source>
</evidence>
<feature type="transmembrane region" description="Helical" evidence="5">
    <location>
        <begin position="199"/>
        <end position="218"/>
    </location>
</feature>
<dbReference type="InterPro" id="IPR036259">
    <property type="entry name" value="MFS_trans_sf"/>
</dbReference>
<dbReference type="STRING" id="27349.A0A0L6VVP5"/>
<feature type="transmembrane region" description="Helical" evidence="5">
    <location>
        <begin position="85"/>
        <end position="103"/>
    </location>
</feature>
<evidence type="ECO:0000313" key="7">
    <source>
        <dbReference type="Proteomes" id="UP000037035"/>
    </source>
</evidence>
<dbReference type="Pfam" id="PF07690">
    <property type="entry name" value="MFS_1"/>
    <property type="match status" value="1"/>
</dbReference>
<dbReference type="EMBL" id="LAVV01000477">
    <property type="protein sequence ID" value="KNZ64305.1"/>
    <property type="molecule type" value="Genomic_DNA"/>
</dbReference>
<protein>
    <recommendedName>
        <fullName evidence="8">Nodulin-like domain-containing protein</fullName>
    </recommendedName>
</protein>
<dbReference type="Gene3D" id="1.20.1250.20">
    <property type="entry name" value="MFS general substrate transporter like domains"/>
    <property type="match status" value="1"/>
</dbReference>
<reference evidence="6 7" key="1">
    <citation type="submission" date="2015-08" db="EMBL/GenBank/DDBJ databases">
        <title>Next Generation Sequencing and Analysis of the Genome of Puccinia sorghi L Schw, the Causal Agent of Maize Common Rust.</title>
        <authorList>
            <person name="Rochi L."/>
            <person name="Burguener G."/>
            <person name="Darino M."/>
            <person name="Turjanski A."/>
            <person name="Kreff E."/>
            <person name="Dieguez M.J."/>
            <person name="Sacco F."/>
        </authorList>
    </citation>
    <scope>NUCLEOTIDE SEQUENCE [LARGE SCALE GENOMIC DNA]</scope>
    <source>
        <strain evidence="6 7">RO10H11247</strain>
    </source>
</reference>